<dbReference type="EMBL" id="MUZR01000029">
    <property type="protein sequence ID" value="OOC09934.1"/>
    <property type="molecule type" value="Genomic_DNA"/>
</dbReference>
<keyword evidence="8" id="KW-0966">Cell projection</keyword>
<dbReference type="STRING" id="252474.B1A74_08545"/>
<accession>A0A1V2ZXT9</accession>
<evidence type="ECO:0000259" key="6">
    <source>
        <dbReference type="Pfam" id="PF02465"/>
    </source>
</evidence>
<keyword evidence="9" id="KW-1185">Reference proteome</keyword>
<dbReference type="GO" id="GO:0009421">
    <property type="term" value="C:bacterial-type flagellum filament cap"/>
    <property type="evidence" value="ECO:0007669"/>
    <property type="project" value="InterPro"/>
</dbReference>
<keyword evidence="8" id="KW-0969">Cilium</keyword>
<evidence type="ECO:0000259" key="7">
    <source>
        <dbReference type="Pfam" id="PF07195"/>
    </source>
</evidence>
<dbReference type="RefSeq" id="WP_077244380.1">
    <property type="nucleotide sequence ID" value="NZ_MUZR01000029.1"/>
</dbReference>
<dbReference type="PANTHER" id="PTHR30288:SF0">
    <property type="entry name" value="FLAGELLAR HOOK-ASSOCIATED PROTEIN 2"/>
    <property type="match status" value="1"/>
</dbReference>
<name>A0A1V2ZXT9_9GAMM</name>
<feature type="coiled-coil region" evidence="5">
    <location>
        <begin position="384"/>
        <end position="415"/>
    </location>
</feature>
<evidence type="ECO:0000313" key="8">
    <source>
        <dbReference type="EMBL" id="OOC09934.1"/>
    </source>
</evidence>
<comment type="function">
    <text evidence="5">Required for morphogenesis and for the elongation of the flagellar filament by facilitating polymerization of the flagellin monomers at the tip of growing filament. Forms a capping structure, which prevents flagellin subunits (transported through the central channel of the flagellum) from leaking out without polymerization at the distal end.</text>
</comment>
<dbReference type="InterPro" id="IPR010809">
    <property type="entry name" value="FliD_C"/>
</dbReference>
<dbReference type="GO" id="GO:0009424">
    <property type="term" value="C:bacterial-type flagellum hook"/>
    <property type="evidence" value="ECO:0007669"/>
    <property type="project" value="UniProtKB-UniRule"/>
</dbReference>
<feature type="domain" description="Flagellar hook-associated protein 2 C-terminal" evidence="7">
    <location>
        <begin position="208"/>
        <end position="425"/>
    </location>
</feature>
<evidence type="ECO:0000256" key="1">
    <source>
        <dbReference type="ARBA" id="ARBA00009764"/>
    </source>
</evidence>
<dbReference type="GO" id="GO:0007155">
    <property type="term" value="P:cell adhesion"/>
    <property type="evidence" value="ECO:0007669"/>
    <property type="project" value="InterPro"/>
</dbReference>
<evidence type="ECO:0000256" key="2">
    <source>
        <dbReference type="ARBA" id="ARBA00011255"/>
    </source>
</evidence>
<protein>
    <recommendedName>
        <fullName evidence="5">Flagellar hook-associated protein 2</fullName>
        <shortName evidence="5">HAP2</shortName>
    </recommendedName>
    <alternativeName>
        <fullName evidence="5">Flagellar cap protein</fullName>
    </alternativeName>
</protein>
<dbReference type="InterPro" id="IPR010810">
    <property type="entry name" value="Flagellin_hook_IN_motif"/>
</dbReference>
<proteinExistence type="inferred from homology"/>
<comment type="caution">
    <text evidence="8">The sequence shown here is derived from an EMBL/GenBank/DDBJ whole genome shotgun (WGS) entry which is preliminary data.</text>
</comment>
<dbReference type="AlphaFoldDB" id="A0A1V2ZXT9"/>
<evidence type="ECO:0000256" key="4">
    <source>
        <dbReference type="ARBA" id="ARBA00023143"/>
    </source>
</evidence>
<evidence type="ECO:0000256" key="5">
    <source>
        <dbReference type="RuleBase" id="RU362066"/>
    </source>
</evidence>
<reference evidence="8 9" key="1">
    <citation type="submission" date="2017-02" db="EMBL/GenBank/DDBJ databases">
        <title>Genomic diversity within the haloalkaliphilic genus Thioalkalivibrio.</title>
        <authorList>
            <person name="Ahn A.-C."/>
            <person name="Meier-Kolthoff J."/>
            <person name="Overmars L."/>
            <person name="Richter M."/>
            <person name="Woyke T."/>
            <person name="Sorokin D.Y."/>
            <person name="Muyzer G."/>
        </authorList>
    </citation>
    <scope>NUCLEOTIDE SEQUENCE [LARGE SCALE GENOMIC DNA]</scope>
    <source>
        <strain evidence="8 9">HL17</strain>
    </source>
</reference>
<dbReference type="PANTHER" id="PTHR30288">
    <property type="entry name" value="FLAGELLAR CAP/ASSEMBLY PROTEIN FLID"/>
    <property type="match status" value="1"/>
</dbReference>
<keyword evidence="3 5" id="KW-0175">Coiled coil</keyword>
<organism evidence="8 9">
    <name type="scientific">Thioalkalivibrio halophilus</name>
    <dbReference type="NCBI Taxonomy" id="252474"/>
    <lineage>
        <taxon>Bacteria</taxon>
        <taxon>Pseudomonadati</taxon>
        <taxon>Pseudomonadota</taxon>
        <taxon>Gammaproteobacteria</taxon>
        <taxon>Chromatiales</taxon>
        <taxon>Ectothiorhodospiraceae</taxon>
        <taxon>Thioalkalivibrio</taxon>
    </lineage>
</organism>
<sequence>MAISSLGVGSGLDLNQIVGDLVNSQRAPREARLNEREERIEAEISAYGQISNTMDGIGSAVSSLAEFEPEQSVSLTNDDVASVFVTGDAPNGDFDLDVNQLARAQTVASDSGLFEESSDEVGAGTFTIQVGDGDAVSIEVEEGDSLRDLRNAINDADAGVNASIVNDGDGPRLTMTAERTGAENTISVTVDGDADLQRLENQTEMVQAQDAEAVINGMAITSSSNTLEETIEGLSIDLEAEGSTRVSISEDRGALRNQLESFVEAYNTMIGEVRELTSYDVEEDEASVLTGDSTVRSARSRLSNALIERSSVEGINNQTFADLGITTQRDGTLQFDTQRFDDAMEREGFDDIAAAVRDLAGGVDDTLESITGREGLFQVRQDGLQNEQSRVDDQRERLDDRIERLEARLVRQFSSMDTAVAQMQQTGDYLQQQLAGMGQ</sequence>
<gene>
    <name evidence="8" type="ORF">B1A74_08545</name>
</gene>
<dbReference type="Pfam" id="PF07195">
    <property type="entry name" value="FliD_C"/>
    <property type="match status" value="1"/>
</dbReference>
<keyword evidence="8" id="KW-0282">Flagellum</keyword>
<feature type="domain" description="Flagellar hook-associated protein 2 N-terminal" evidence="6">
    <location>
        <begin position="10"/>
        <end position="105"/>
    </location>
</feature>
<dbReference type="OrthoDB" id="5980200at2"/>
<comment type="subcellular location">
    <subcellularLocation>
        <location evidence="5">Secreted</location>
    </subcellularLocation>
    <subcellularLocation>
        <location evidence="5">Bacterial flagellum</location>
    </subcellularLocation>
</comment>
<evidence type="ECO:0000313" key="9">
    <source>
        <dbReference type="Proteomes" id="UP000189177"/>
    </source>
</evidence>
<dbReference type="GO" id="GO:0005576">
    <property type="term" value="C:extracellular region"/>
    <property type="evidence" value="ECO:0007669"/>
    <property type="project" value="UniProtKB-SubCell"/>
</dbReference>
<dbReference type="InterPro" id="IPR040026">
    <property type="entry name" value="FliD"/>
</dbReference>
<keyword evidence="5" id="KW-0964">Secreted</keyword>
<dbReference type="GO" id="GO:0071973">
    <property type="term" value="P:bacterial-type flagellum-dependent cell motility"/>
    <property type="evidence" value="ECO:0007669"/>
    <property type="project" value="TreeGrafter"/>
</dbReference>
<comment type="subunit">
    <text evidence="2 5">Homopentamer.</text>
</comment>
<keyword evidence="4 5" id="KW-0975">Bacterial flagellum</keyword>
<comment type="similarity">
    <text evidence="1 5">Belongs to the FliD family.</text>
</comment>
<evidence type="ECO:0000256" key="3">
    <source>
        <dbReference type="ARBA" id="ARBA00023054"/>
    </source>
</evidence>
<dbReference type="Pfam" id="PF07196">
    <property type="entry name" value="Flagellin_IN"/>
    <property type="match status" value="1"/>
</dbReference>
<dbReference type="InterPro" id="IPR003481">
    <property type="entry name" value="FliD_N"/>
</dbReference>
<dbReference type="Proteomes" id="UP000189177">
    <property type="component" value="Unassembled WGS sequence"/>
</dbReference>
<dbReference type="Pfam" id="PF02465">
    <property type="entry name" value="FliD_N"/>
    <property type="match status" value="1"/>
</dbReference>